<dbReference type="Gene3D" id="3.40.50.300">
    <property type="entry name" value="P-loop containing nucleotide triphosphate hydrolases"/>
    <property type="match status" value="1"/>
</dbReference>
<dbReference type="Pfam" id="PF00625">
    <property type="entry name" value="Guanylate_kin"/>
    <property type="match status" value="1"/>
</dbReference>
<dbReference type="GO" id="GO:0043113">
    <property type="term" value="P:receptor clustering"/>
    <property type="evidence" value="ECO:0007669"/>
    <property type="project" value="TreeGrafter"/>
</dbReference>
<dbReference type="GO" id="GO:0097120">
    <property type="term" value="P:receptor localization to synapse"/>
    <property type="evidence" value="ECO:0007669"/>
    <property type="project" value="TreeGrafter"/>
</dbReference>
<dbReference type="InterPro" id="IPR019583">
    <property type="entry name" value="DLG1-4_PDZ_assoc"/>
</dbReference>
<dbReference type="AlphaFoldDB" id="A0A3Q1I0H1"/>
<dbReference type="InterPro" id="IPR008145">
    <property type="entry name" value="GK/Ca_channel_bsu"/>
</dbReference>
<feature type="compositionally biased region" description="Gly residues" evidence="7">
    <location>
        <begin position="10"/>
        <end position="33"/>
    </location>
</feature>
<dbReference type="Pfam" id="PF00595">
    <property type="entry name" value="PDZ"/>
    <property type="match status" value="3"/>
</dbReference>
<comment type="similarity">
    <text evidence="2">Belongs to the MAGUK family.</text>
</comment>
<dbReference type="GO" id="GO:0098609">
    <property type="term" value="P:cell-cell adhesion"/>
    <property type="evidence" value="ECO:0007669"/>
    <property type="project" value="TreeGrafter"/>
</dbReference>
<reference evidence="11" key="3">
    <citation type="submission" date="2025-09" db="UniProtKB">
        <authorList>
            <consortium name="Ensembl"/>
        </authorList>
    </citation>
    <scope>IDENTIFICATION</scope>
</reference>
<evidence type="ECO:0000256" key="3">
    <source>
        <dbReference type="ARBA" id="ARBA00022443"/>
    </source>
</evidence>
<evidence type="ECO:0000256" key="4">
    <source>
        <dbReference type="ARBA" id="ARBA00022737"/>
    </source>
</evidence>
<feature type="domain" description="SH3" evidence="8">
    <location>
        <begin position="570"/>
        <end position="640"/>
    </location>
</feature>
<feature type="region of interest" description="Disordered" evidence="7">
    <location>
        <begin position="96"/>
        <end position="116"/>
    </location>
</feature>
<dbReference type="CDD" id="cd06724">
    <property type="entry name" value="PDZ2_Dlg1-2-4-like"/>
    <property type="match status" value="1"/>
</dbReference>
<feature type="compositionally biased region" description="Polar residues" evidence="7">
    <location>
        <begin position="673"/>
        <end position="683"/>
    </location>
</feature>
<sequence>MVRAGSSSSSGGGGGEAGGGDGGEGAGAGGAAAGAGRRGRSRQRSRRRRLSANCPSADKMSPSTKKVECFSPMLCHCKVACTNSTISLMFGCKKYRHHDEDSSPQDQSSPQLTEEAGGPELVQVAEKNLSQVENVHGYVTHAHISPMKQAEAAPPSSPIIPVIPISPIPAETTIIPPTSQANPPPVVVNTDSLDTPPYVNGTEADYEYEEITLERGNSGLGFSIAGGTDNPHIGEDPSIFITKVIPGGAAAQDGRLRVNDVILRVNEVDVRDVTHSRAVEALKEAGSLVRLYVRRRKPVSEKVMEIKLVKGPKGLGFSIAGGVGNQHIPGDNSIYVTKIIEGGAAHKDGRLQIGDKLLAVNSVCLEEVTHEHAVTALKNTPDVVYLKVAKPNSVFMNDSFAPPDLTNSYSQQMENHISPPNFLGQPVAPPASSGRYSPTPKSMIGDDDVTREPRKVVLHRGATGLGFNIVGGEDGEGIFISFILAGGPADLSGELRKGDRLVSVNGVDLRNATHEQAAAALKNAGQTVTIIAHYRPEEYSRFEAKIHDLREQMMNSSISSGSGSLRTSQKRSLYVRALFDYDKTRDSGLPSQGLDFKFGDILHVVNASDDEWWQARQLTAQGEVEEVGVIPSKRRVEKKERARLKTVKFNAKSRDRGDNNNDDMLSKAHKHMTSNASDSESSYRGQEEYVLSYEPVIQQEVTYTRPVIILGPMKDRINDDLISEFPDKFGSCVPHTTRPKRDYEVDGRDYHFVVSREQMEKDIQDHKFIEAGQYNNHLYGTSVQSVREVAEKGKHCILDVSGNAIKRLQLAQLHPIAIFIKPKSVENIMEMNKRLTEEQGRKTFDRASKLEQEFTEHFTAIVQGDTLEEIYDQVKQIIEEQSGPFIWVQSKEKL</sequence>
<keyword evidence="3 6" id="KW-0728">SH3 domain</keyword>
<evidence type="ECO:0000259" key="8">
    <source>
        <dbReference type="PROSITE" id="PS50002"/>
    </source>
</evidence>
<dbReference type="SMART" id="SM00072">
    <property type="entry name" value="GuKc"/>
    <property type="match status" value="1"/>
</dbReference>
<dbReference type="FunFam" id="2.30.30.40:FF:000058">
    <property type="entry name" value="Disks large homolog 1 isoform X1"/>
    <property type="match status" value="1"/>
</dbReference>
<dbReference type="InterPro" id="IPR008144">
    <property type="entry name" value="Guanylate_kin-like_dom"/>
</dbReference>
<dbReference type="InterPro" id="IPR020590">
    <property type="entry name" value="Guanylate_kinase_CS"/>
</dbReference>
<feature type="region of interest" description="Disordered" evidence="7">
    <location>
        <begin position="1"/>
        <end position="64"/>
    </location>
</feature>
<dbReference type="PANTHER" id="PTHR23119">
    <property type="entry name" value="DISCS LARGE"/>
    <property type="match status" value="1"/>
</dbReference>
<dbReference type="InterPro" id="IPR036034">
    <property type="entry name" value="PDZ_sf"/>
</dbReference>
<dbReference type="InterPro" id="IPR050614">
    <property type="entry name" value="Synaptic_Scaffolding_LAP-MAGUK"/>
</dbReference>
<dbReference type="GO" id="GO:0031594">
    <property type="term" value="C:neuromuscular junction"/>
    <property type="evidence" value="ECO:0007669"/>
    <property type="project" value="InterPro"/>
</dbReference>
<evidence type="ECO:0000256" key="7">
    <source>
        <dbReference type="SAM" id="MobiDB-lite"/>
    </source>
</evidence>
<reference evidence="11" key="2">
    <citation type="submission" date="2025-08" db="UniProtKB">
        <authorList>
            <consortium name="Ensembl"/>
        </authorList>
    </citation>
    <scope>IDENTIFICATION</scope>
</reference>
<dbReference type="GO" id="GO:0045197">
    <property type="term" value="P:establishment or maintenance of epithelial cell apical/basal polarity"/>
    <property type="evidence" value="ECO:0007669"/>
    <property type="project" value="TreeGrafter"/>
</dbReference>
<feature type="region of interest" description="Disordered" evidence="7">
    <location>
        <begin position="647"/>
        <end position="683"/>
    </location>
</feature>
<comment type="subcellular location">
    <subcellularLocation>
        <location evidence="1">Membrane</location>
        <topology evidence="1">Peripheral membrane protein</topology>
    </subcellularLocation>
</comment>
<keyword evidence="5" id="KW-0472">Membrane</keyword>
<feature type="domain" description="Guanylate kinase-like" evidence="9">
    <location>
        <begin position="704"/>
        <end position="879"/>
    </location>
</feature>
<dbReference type="PROSITE" id="PS00856">
    <property type="entry name" value="GUANYLATE_KINASE_1"/>
    <property type="match status" value="1"/>
</dbReference>
<dbReference type="FunFam" id="3.40.50.300:FF:001402">
    <property type="entry name" value="Discs, large homolog 3 (Drosophila)"/>
    <property type="match status" value="1"/>
</dbReference>
<dbReference type="GO" id="GO:0098839">
    <property type="term" value="C:postsynaptic density membrane"/>
    <property type="evidence" value="ECO:0007669"/>
    <property type="project" value="TreeGrafter"/>
</dbReference>
<evidence type="ECO:0000256" key="5">
    <source>
        <dbReference type="ARBA" id="ARBA00023136"/>
    </source>
</evidence>
<dbReference type="SMART" id="SM00326">
    <property type="entry name" value="SH3"/>
    <property type="match status" value="1"/>
</dbReference>
<dbReference type="Pfam" id="PF00018">
    <property type="entry name" value="SH3_1"/>
    <property type="match status" value="1"/>
</dbReference>
<feature type="region of interest" description="Disordered" evidence="7">
    <location>
        <begin position="425"/>
        <end position="447"/>
    </location>
</feature>
<dbReference type="FunFam" id="2.30.42.10:FF:000049">
    <property type="entry name" value="disks large homolog 1 isoform X1"/>
    <property type="match status" value="1"/>
</dbReference>
<name>A0A3Q1I0H1_ANATE</name>
<dbReference type="PANTHER" id="PTHR23119:SF5">
    <property type="entry name" value="DISKS LARGE HOMOLOG 1"/>
    <property type="match status" value="1"/>
</dbReference>
<evidence type="ECO:0000256" key="2">
    <source>
        <dbReference type="ARBA" id="ARBA00007014"/>
    </source>
</evidence>
<evidence type="ECO:0000256" key="6">
    <source>
        <dbReference type="PROSITE-ProRule" id="PRU00192"/>
    </source>
</evidence>
<evidence type="ECO:0000256" key="1">
    <source>
        <dbReference type="ARBA" id="ARBA00004170"/>
    </source>
</evidence>
<dbReference type="GO" id="GO:0043005">
    <property type="term" value="C:neuron projection"/>
    <property type="evidence" value="ECO:0007669"/>
    <property type="project" value="InterPro"/>
</dbReference>
<dbReference type="FunFam" id="3.30.63.10:FF:000001">
    <property type="entry name" value="Disks large homolog 1 isoform 2"/>
    <property type="match status" value="1"/>
</dbReference>
<evidence type="ECO:0008006" key="13">
    <source>
        <dbReference type="Google" id="ProtNLM"/>
    </source>
</evidence>
<dbReference type="SUPFAM" id="SSF52540">
    <property type="entry name" value="P-loop containing nucleoside triphosphate hydrolases"/>
    <property type="match status" value="1"/>
</dbReference>
<feature type="domain" description="PDZ" evidence="10">
    <location>
        <begin position="305"/>
        <end position="392"/>
    </location>
</feature>
<dbReference type="GO" id="GO:0035255">
    <property type="term" value="F:ionotropic glutamate receptor binding"/>
    <property type="evidence" value="ECO:0007669"/>
    <property type="project" value="TreeGrafter"/>
</dbReference>
<dbReference type="FunFam" id="2.30.42.10:FF:000001">
    <property type="entry name" value="Disks large homolog 1 isoform 2"/>
    <property type="match status" value="1"/>
</dbReference>
<dbReference type="FunFam" id="2.30.42.10:FF:000002">
    <property type="entry name" value="Disks large homolog 4 isoform 2"/>
    <property type="match status" value="1"/>
</dbReference>
<keyword evidence="12" id="KW-1185">Reference proteome</keyword>
<evidence type="ECO:0000259" key="10">
    <source>
        <dbReference type="PROSITE" id="PS50106"/>
    </source>
</evidence>
<dbReference type="SUPFAM" id="SSF50044">
    <property type="entry name" value="SH3-domain"/>
    <property type="match status" value="1"/>
</dbReference>
<dbReference type="FunFam" id="2.30.30.40:FF:000008">
    <property type="entry name" value="Disks large homolog 1 isoform 2"/>
    <property type="match status" value="1"/>
</dbReference>
<dbReference type="Gene3D" id="3.30.63.10">
    <property type="entry name" value="Guanylate Kinase phosphate binding domain"/>
    <property type="match status" value="1"/>
</dbReference>
<evidence type="ECO:0000259" key="9">
    <source>
        <dbReference type="PROSITE" id="PS50052"/>
    </source>
</evidence>
<accession>A0A3Q1I0H1</accession>
<dbReference type="GO" id="GO:0016323">
    <property type="term" value="C:basolateral plasma membrane"/>
    <property type="evidence" value="ECO:0007669"/>
    <property type="project" value="TreeGrafter"/>
</dbReference>
<dbReference type="GO" id="GO:0007268">
    <property type="term" value="P:chemical synaptic transmission"/>
    <property type="evidence" value="ECO:0007669"/>
    <property type="project" value="InterPro"/>
</dbReference>
<dbReference type="Gene3D" id="2.30.30.40">
    <property type="entry name" value="SH3 Domains"/>
    <property type="match status" value="2"/>
</dbReference>
<dbReference type="PROSITE" id="PS50002">
    <property type="entry name" value="SH3"/>
    <property type="match status" value="1"/>
</dbReference>
<dbReference type="InterPro" id="IPR019590">
    <property type="entry name" value="DLG1_PEST_dom"/>
</dbReference>
<dbReference type="Gene3D" id="2.30.42.10">
    <property type="match status" value="3"/>
</dbReference>
<dbReference type="PROSITE" id="PS50106">
    <property type="entry name" value="PDZ"/>
    <property type="match status" value="3"/>
</dbReference>
<keyword evidence="4" id="KW-0677">Repeat</keyword>
<evidence type="ECO:0000313" key="11">
    <source>
        <dbReference type="Ensembl" id="ENSATEP00000010713.3"/>
    </source>
</evidence>
<proteinExistence type="inferred from homology"/>
<feature type="domain" description="PDZ" evidence="10">
    <location>
        <begin position="210"/>
        <end position="297"/>
    </location>
</feature>
<dbReference type="Pfam" id="PF10600">
    <property type="entry name" value="PDZ_assoc"/>
    <property type="match status" value="1"/>
</dbReference>
<dbReference type="InterPro" id="IPR001478">
    <property type="entry name" value="PDZ"/>
</dbReference>
<gene>
    <name evidence="11" type="primary">DLG1</name>
</gene>
<dbReference type="GO" id="GO:0099072">
    <property type="term" value="P:regulation of postsynaptic membrane neurotransmitter receptor levels"/>
    <property type="evidence" value="ECO:0007669"/>
    <property type="project" value="TreeGrafter"/>
</dbReference>
<dbReference type="InterPro" id="IPR036028">
    <property type="entry name" value="SH3-like_dom_sf"/>
</dbReference>
<dbReference type="CDD" id="cd06795">
    <property type="entry name" value="PDZ3_Dlg1-2-4-like"/>
    <property type="match status" value="1"/>
</dbReference>
<dbReference type="SMART" id="SM00228">
    <property type="entry name" value="PDZ"/>
    <property type="match status" value="3"/>
</dbReference>
<evidence type="ECO:0000313" key="12">
    <source>
        <dbReference type="Proteomes" id="UP000265040"/>
    </source>
</evidence>
<dbReference type="GeneTree" id="ENSGT00940000159409"/>
<organism evidence="11 12">
    <name type="scientific">Anabas testudineus</name>
    <name type="common">Climbing perch</name>
    <name type="synonym">Anthias testudineus</name>
    <dbReference type="NCBI Taxonomy" id="64144"/>
    <lineage>
        <taxon>Eukaryota</taxon>
        <taxon>Metazoa</taxon>
        <taxon>Chordata</taxon>
        <taxon>Craniata</taxon>
        <taxon>Vertebrata</taxon>
        <taxon>Euteleostomi</taxon>
        <taxon>Actinopterygii</taxon>
        <taxon>Neopterygii</taxon>
        <taxon>Teleostei</taxon>
        <taxon>Neoteleostei</taxon>
        <taxon>Acanthomorphata</taxon>
        <taxon>Anabantaria</taxon>
        <taxon>Anabantiformes</taxon>
        <taxon>Anabantoidei</taxon>
        <taxon>Anabantidae</taxon>
        <taxon>Anabas</taxon>
    </lineage>
</organism>
<dbReference type="InterPro" id="IPR027417">
    <property type="entry name" value="P-loop_NTPase"/>
</dbReference>
<feature type="compositionally biased region" description="Basic residues" evidence="7">
    <location>
        <begin position="37"/>
        <end position="50"/>
    </location>
</feature>
<dbReference type="GO" id="GO:0019901">
    <property type="term" value="F:protein kinase binding"/>
    <property type="evidence" value="ECO:0007669"/>
    <property type="project" value="TreeGrafter"/>
</dbReference>
<dbReference type="CDD" id="cd00071">
    <property type="entry name" value="GMPK"/>
    <property type="match status" value="1"/>
</dbReference>
<dbReference type="Pfam" id="PF10608">
    <property type="entry name" value="MAGUK_N_PEST"/>
    <property type="match status" value="1"/>
</dbReference>
<reference evidence="11" key="1">
    <citation type="submission" date="2021-04" db="EMBL/GenBank/DDBJ databases">
        <authorList>
            <consortium name="Wellcome Sanger Institute Data Sharing"/>
        </authorList>
    </citation>
    <scope>NUCLEOTIDE SEQUENCE [LARGE SCALE GENOMIC DNA]</scope>
</reference>
<feature type="domain" description="PDZ" evidence="10">
    <location>
        <begin position="455"/>
        <end position="536"/>
    </location>
</feature>
<dbReference type="Proteomes" id="UP000265040">
    <property type="component" value="Chromosome 17"/>
</dbReference>
<dbReference type="SUPFAM" id="SSF50156">
    <property type="entry name" value="PDZ domain-like"/>
    <property type="match status" value="3"/>
</dbReference>
<dbReference type="Ensembl" id="ENSATET00000010897.3">
    <property type="protein sequence ID" value="ENSATEP00000010713.3"/>
    <property type="gene ID" value="ENSATEG00000007408.3"/>
</dbReference>
<protein>
    <recommendedName>
        <fullName evidence="13">Discs large homolog 1-like protein</fullName>
    </recommendedName>
</protein>
<dbReference type="SMART" id="SM01277">
    <property type="entry name" value="MAGUK_N_PEST"/>
    <property type="match status" value="1"/>
</dbReference>
<dbReference type="PROSITE" id="PS50052">
    <property type="entry name" value="GUANYLATE_KINASE_2"/>
    <property type="match status" value="1"/>
</dbReference>
<dbReference type="CDD" id="cd06723">
    <property type="entry name" value="PDZ1_Dlg1-2-4-like"/>
    <property type="match status" value="1"/>
</dbReference>
<dbReference type="InterPro" id="IPR016313">
    <property type="entry name" value="DLG1-like"/>
</dbReference>
<dbReference type="PIRSF" id="PIRSF001741">
    <property type="entry name" value="MAGUK_DLGH"/>
    <property type="match status" value="1"/>
</dbReference>
<dbReference type="InterPro" id="IPR001452">
    <property type="entry name" value="SH3_domain"/>
</dbReference>